<accession>A0A2M6WZ83</accession>
<dbReference type="AlphaFoldDB" id="A0A2M6WZ83"/>
<name>A0A2M6WZ83_9BACT</name>
<evidence type="ECO:0000313" key="1">
    <source>
        <dbReference type="EMBL" id="PIT98113.1"/>
    </source>
</evidence>
<evidence type="ECO:0000313" key="2">
    <source>
        <dbReference type="Proteomes" id="UP000230731"/>
    </source>
</evidence>
<reference evidence="2" key="1">
    <citation type="submission" date="2017-09" db="EMBL/GenBank/DDBJ databases">
        <title>Depth-based differentiation of microbial function through sediment-hosted aquifers and enrichment of novel symbionts in the deep terrestrial subsurface.</title>
        <authorList>
            <person name="Probst A.J."/>
            <person name="Ladd B."/>
            <person name="Jarett J.K."/>
            <person name="Geller-Mcgrath D.E."/>
            <person name="Sieber C.M.K."/>
            <person name="Emerson J.B."/>
            <person name="Anantharaman K."/>
            <person name="Thomas B.C."/>
            <person name="Malmstrom R."/>
            <person name="Stieglmeier M."/>
            <person name="Klingl A."/>
            <person name="Woyke T."/>
            <person name="Ryan C.M."/>
            <person name="Banfield J.F."/>
        </authorList>
    </citation>
    <scope>NUCLEOTIDE SEQUENCE [LARGE SCALE GENOMIC DNA]</scope>
</reference>
<proteinExistence type="predicted"/>
<gene>
    <name evidence="1" type="ORF">COT71_02525</name>
</gene>
<sequence>MVIEKMNDIRPHTDMAEKINKKNLRIVINTTYESAGTKVCVDDLLPRLEAAGHSVERNNWEQYQNFDVALFMSPDANPRRAKHKNPEIVTGIMDPKIATPALRQNLADADFSLVSSLEQRDAIMAYNPNTLIYFMFPNVAARPKVHRHKDKVIIGYHGNREHLLCFYPHISRALDRLSAARSIELWTVYNIKRHGRWTRGLPKKTPVRHIQWTPNIYEQKLAQADIGIVNNAIPASPGLRHRVTRPLTRYLRTQVYPYDQDDTVIRFKYSANPGRIYPFAQLGIPVVADFTSTNGWLLGQDKRGLLAHTQAGWYHALRRLADSPDERQRISDGLRRYIDTSCSIEINFATFNKFLLTQVNHARDATAPAA</sequence>
<comment type="caution">
    <text evidence="1">The sequence shown here is derived from an EMBL/GenBank/DDBJ whole genome shotgun (WGS) entry which is preliminary data.</text>
</comment>
<evidence type="ECO:0008006" key="3">
    <source>
        <dbReference type="Google" id="ProtNLM"/>
    </source>
</evidence>
<protein>
    <recommendedName>
        <fullName evidence="3">Glycosyltransferase family 1 protein</fullName>
    </recommendedName>
</protein>
<dbReference type="EMBL" id="PEZP01000031">
    <property type="protein sequence ID" value="PIT98113.1"/>
    <property type="molecule type" value="Genomic_DNA"/>
</dbReference>
<dbReference type="Proteomes" id="UP000230731">
    <property type="component" value="Unassembled WGS sequence"/>
</dbReference>
<organism evidence="1 2">
    <name type="scientific">Candidatus Andersenbacteria bacterium CG10_big_fil_rev_8_21_14_0_10_54_11</name>
    <dbReference type="NCBI Taxonomy" id="1974485"/>
    <lineage>
        <taxon>Bacteria</taxon>
        <taxon>Candidatus Anderseniibacteriota</taxon>
    </lineage>
</organism>